<evidence type="ECO:0000256" key="1">
    <source>
        <dbReference type="SAM" id="Phobius"/>
    </source>
</evidence>
<dbReference type="Gene3D" id="3.40.250.10">
    <property type="entry name" value="Rhodanese-like domain"/>
    <property type="match status" value="1"/>
</dbReference>
<dbReference type="Proteomes" id="UP000427716">
    <property type="component" value="Chromosome"/>
</dbReference>
<protein>
    <submittedName>
        <fullName evidence="3">Rhodanese-like domain-containing protein</fullName>
    </submittedName>
</protein>
<dbReference type="RefSeq" id="WP_136867406.1">
    <property type="nucleotide sequence ID" value="NZ_CP046415.1"/>
</dbReference>
<reference evidence="3 4" key="1">
    <citation type="submission" date="2019-11" db="EMBL/GenBank/DDBJ databases">
        <authorList>
            <person name="Zhang J."/>
            <person name="Sun C."/>
        </authorList>
    </citation>
    <scope>NUCLEOTIDE SEQUENCE [LARGE SCALE GENOMIC DNA]</scope>
    <source>
        <strain evidence="4">sp2</strain>
    </source>
</reference>
<feature type="domain" description="Rhodanese" evidence="2">
    <location>
        <begin position="50"/>
        <end position="140"/>
    </location>
</feature>
<dbReference type="InterPro" id="IPR050229">
    <property type="entry name" value="GlpE_sulfurtransferase"/>
</dbReference>
<keyword evidence="1" id="KW-1133">Transmembrane helix</keyword>
<keyword evidence="4" id="KW-1185">Reference proteome</keyword>
<accession>A0A6I6D3R7</accession>
<sequence>MESFIDFLARHWVLSTVAAVLIVLLVSNELSRRLQKFKTLDPAEVARKAGRDGVALIDVREDNEWKAGHIKGARHIPLGKLEKKLGEIKGENPDEVVLYCRSGNRSATAANILVKGGFENVSHLGGGILAWEGQNYPVSKGK</sequence>
<dbReference type="PANTHER" id="PTHR43031">
    <property type="entry name" value="FAD-DEPENDENT OXIDOREDUCTASE"/>
    <property type="match status" value="1"/>
</dbReference>
<keyword evidence="1" id="KW-0812">Transmembrane</keyword>
<keyword evidence="1" id="KW-0472">Membrane</keyword>
<dbReference type="FunFam" id="3.40.250.10:FF:000049">
    <property type="entry name" value="Phage shock protein E"/>
    <property type="match status" value="1"/>
</dbReference>
<organism evidence="3 4">
    <name type="scientific">Guyparkeria halophila</name>
    <dbReference type="NCBI Taxonomy" id="47960"/>
    <lineage>
        <taxon>Bacteria</taxon>
        <taxon>Pseudomonadati</taxon>
        <taxon>Pseudomonadota</taxon>
        <taxon>Gammaproteobacteria</taxon>
        <taxon>Chromatiales</taxon>
        <taxon>Thioalkalibacteraceae</taxon>
        <taxon>Guyparkeria</taxon>
    </lineage>
</organism>
<proteinExistence type="predicted"/>
<dbReference type="InterPro" id="IPR001763">
    <property type="entry name" value="Rhodanese-like_dom"/>
</dbReference>
<gene>
    <name evidence="3" type="ORF">GM160_11660</name>
</gene>
<evidence type="ECO:0000313" key="3">
    <source>
        <dbReference type="EMBL" id="QGT79478.1"/>
    </source>
</evidence>
<dbReference type="AlphaFoldDB" id="A0A6I6D3R7"/>
<evidence type="ECO:0000259" key="2">
    <source>
        <dbReference type="PROSITE" id="PS50206"/>
    </source>
</evidence>
<dbReference type="CDD" id="cd00158">
    <property type="entry name" value="RHOD"/>
    <property type="match status" value="1"/>
</dbReference>
<evidence type="ECO:0000313" key="4">
    <source>
        <dbReference type="Proteomes" id="UP000427716"/>
    </source>
</evidence>
<dbReference type="InterPro" id="IPR036873">
    <property type="entry name" value="Rhodanese-like_dom_sf"/>
</dbReference>
<dbReference type="KEGG" id="ghl:GM160_11660"/>
<dbReference type="PROSITE" id="PS50206">
    <property type="entry name" value="RHODANESE_3"/>
    <property type="match status" value="1"/>
</dbReference>
<dbReference type="PANTHER" id="PTHR43031:SF18">
    <property type="entry name" value="RHODANESE-RELATED SULFURTRANSFERASES"/>
    <property type="match status" value="1"/>
</dbReference>
<feature type="transmembrane region" description="Helical" evidence="1">
    <location>
        <begin position="12"/>
        <end position="30"/>
    </location>
</feature>
<name>A0A6I6D3R7_9GAMM</name>
<dbReference type="SUPFAM" id="SSF52821">
    <property type="entry name" value="Rhodanese/Cell cycle control phosphatase"/>
    <property type="match status" value="1"/>
</dbReference>
<dbReference type="EMBL" id="CP046415">
    <property type="protein sequence ID" value="QGT79478.1"/>
    <property type="molecule type" value="Genomic_DNA"/>
</dbReference>
<dbReference type="Pfam" id="PF00581">
    <property type="entry name" value="Rhodanese"/>
    <property type="match status" value="1"/>
</dbReference>
<dbReference type="SMART" id="SM00450">
    <property type="entry name" value="RHOD"/>
    <property type="match status" value="1"/>
</dbReference>